<dbReference type="Proteomes" id="UP000002059">
    <property type="component" value="Partially assembled WGS sequence"/>
</dbReference>
<dbReference type="GeneID" id="9100973"/>
<proteinExistence type="predicted"/>
<accession>C1GND1</accession>
<dbReference type="Pfam" id="PF04402">
    <property type="entry name" value="SIMPL"/>
    <property type="match status" value="1"/>
</dbReference>
<dbReference type="eggNOG" id="ENOG502SGSU">
    <property type="taxonomic scope" value="Eukaryota"/>
</dbReference>
<dbReference type="AlphaFoldDB" id="C1GND1"/>
<sequence length="240" mass="26240">MPTLEINVPGECHLNRTAERAFLTVRVSTESPKQEEAAENATNTVNSLHQLFRELSPKTESGGATPEAAVTLFTIGSISTSSAIPLDDKGKTTGPRKYSAYATISAIFRDFAKLSMVISQLFMMPFVEVERIDWRLTEETIQVLAKEAQKKALLDAIEKAAVYAEVVGREVFLVEINDEGGYSSTGRTKQTNTRNLTRGGQGGGGMDSIDLEPQEIVLSSSIKTVFATTEWKKPISLSLY</sequence>
<dbReference type="InterPro" id="IPR007497">
    <property type="entry name" value="SIMPL/DUF541"/>
</dbReference>
<organism evidence="2 3">
    <name type="scientific">Paracoccidioides lutzii (strain ATCC MYA-826 / Pb01)</name>
    <name type="common">Paracoccidioides brasiliensis</name>
    <dbReference type="NCBI Taxonomy" id="502779"/>
    <lineage>
        <taxon>Eukaryota</taxon>
        <taxon>Fungi</taxon>
        <taxon>Dikarya</taxon>
        <taxon>Ascomycota</taxon>
        <taxon>Pezizomycotina</taxon>
        <taxon>Eurotiomycetes</taxon>
        <taxon>Eurotiomycetidae</taxon>
        <taxon>Onygenales</taxon>
        <taxon>Ajellomycetaceae</taxon>
        <taxon>Paracoccidioides</taxon>
    </lineage>
</organism>
<dbReference type="Gene3D" id="3.30.70.2970">
    <property type="entry name" value="Protein of unknown function (DUF541), domain 2"/>
    <property type="match status" value="1"/>
</dbReference>
<dbReference type="KEGG" id="pbl:PAAG_00026"/>
<evidence type="ECO:0000313" key="2">
    <source>
        <dbReference type="EMBL" id="EEH35703.1"/>
    </source>
</evidence>
<feature type="compositionally biased region" description="Polar residues" evidence="1">
    <location>
        <begin position="183"/>
        <end position="198"/>
    </location>
</feature>
<protein>
    <submittedName>
        <fullName evidence="2">Uncharacterized protein</fullName>
    </submittedName>
</protein>
<dbReference type="RefSeq" id="XP_002797487.1">
    <property type="nucleotide sequence ID" value="XM_002797441.1"/>
</dbReference>
<reference evidence="2 3" key="1">
    <citation type="journal article" date="2011" name="PLoS Genet.">
        <title>Comparative genomic analysis of human fungal pathogens causing paracoccidioidomycosis.</title>
        <authorList>
            <person name="Desjardins C.A."/>
            <person name="Champion M.D."/>
            <person name="Holder J.W."/>
            <person name="Muszewska A."/>
            <person name="Goldberg J."/>
            <person name="Bailao A.M."/>
            <person name="Brigido M.M."/>
            <person name="Ferreira M.E."/>
            <person name="Garcia A.M."/>
            <person name="Grynberg M."/>
            <person name="Gujja S."/>
            <person name="Heiman D.I."/>
            <person name="Henn M.R."/>
            <person name="Kodira C.D."/>
            <person name="Leon-Narvaez H."/>
            <person name="Longo L.V."/>
            <person name="Ma L.J."/>
            <person name="Malavazi I."/>
            <person name="Matsuo A.L."/>
            <person name="Morais F.V."/>
            <person name="Pereira M."/>
            <person name="Rodriguez-Brito S."/>
            <person name="Sakthikumar S."/>
            <person name="Salem-Izacc S.M."/>
            <person name="Sykes S.M."/>
            <person name="Teixeira M.M."/>
            <person name="Vallejo M.C."/>
            <person name="Walter M.E."/>
            <person name="Yandava C."/>
            <person name="Young S."/>
            <person name="Zeng Q."/>
            <person name="Zucker J."/>
            <person name="Felipe M.S."/>
            <person name="Goldman G.H."/>
            <person name="Haas B.J."/>
            <person name="McEwen J.G."/>
            <person name="Nino-Vega G."/>
            <person name="Puccia R."/>
            <person name="San-Blas G."/>
            <person name="Soares C.M."/>
            <person name="Birren B.W."/>
            <person name="Cuomo C.A."/>
        </authorList>
    </citation>
    <scope>NUCLEOTIDE SEQUENCE [LARGE SCALE GENOMIC DNA]</scope>
    <source>
        <strain evidence="3">ATCC MYA-826 / Pb01</strain>
    </source>
</reference>
<dbReference type="HOGENOM" id="CLU_075628_0_2_1"/>
<evidence type="ECO:0000256" key="1">
    <source>
        <dbReference type="SAM" id="MobiDB-lite"/>
    </source>
</evidence>
<dbReference type="EMBL" id="KN293992">
    <property type="protein sequence ID" value="EEH35703.1"/>
    <property type="molecule type" value="Genomic_DNA"/>
</dbReference>
<evidence type="ECO:0000313" key="3">
    <source>
        <dbReference type="Proteomes" id="UP000002059"/>
    </source>
</evidence>
<dbReference type="OMA" id="CRKLAVW"/>
<feature type="region of interest" description="Disordered" evidence="1">
    <location>
        <begin position="183"/>
        <end position="207"/>
    </location>
</feature>
<dbReference type="OrthoDB" id="3335918at2759"/>
<dbReference type="Gene3D" id="3.30.110.170">
    <property type="entry name" value="Protein of unknown function (DUF541), domain 1"/>
    <property type="match status" value="1"/>
</dbReference>
<keyword evidence="3" id="KW-1185">Reference proteome</keyword>
<name>C1GND1_PARBA</name>
<dbReference type="VEuPathDB" id="FungiDB:PAAG_00026"/>
<gene>
    <name evidence="2" type="ORF">PAAG_00026</name>
</gene>